<proteinExistence type="predicted"/>
<dbReference type="GO" id="GO:0046872">
    <property type="term" value="F:metal ion binding"/>
    <property type="evidence" value="ECO:0007669"/>
    <property type="project" value="UniProtKB-KW"/>
</dbReference>
<dbReference type="InterPro" id="IPR013785">
    <property type="entry name" value="Aldolase_TIM"/>
</dbReference>
<keyword evidence="7" id="KW-1185">Reference proteome</keyword>
<keyword evidence="3" id="KW-0408">Iron</keyword>
<keyword evidence="6" id="KW-0670">Pyruvate</keyword>
<dbReference type="Gene3D" id="3.20.20.70">
    <property type="entry name" value="Aldolase class I"/>
    <property type="match status" value="1"/>
</dbReference>
<dbReference type="PANTHER" id="PTHR11228:SF7">
    <property type="entry name" value="PQQA PEPTIDE CYCLASE"/>
    <property type="match status" value="1"/>
</dbReference>
<accession>A0A853BMU6</accession>
<dbReference type="SUPFAM" id="SSF102114">
    <property type="entry name" value="Radical SAM enzymes"/>
    <property type="match status" value="1"/>
</dbReference>
<keyword evidence="1" id="KW-0949">S-adenosyl-L-methionine</keyword>
<dbReference type="InterPro" id="IPR058240">
    <property type="entry name" value="rSAM_sf"/>
</dbReference>
<evidence type="ECO:0000259" key="5">
    <source>
        <dbReference type="Pfam" id="PF04055"/>
    </source>
</evidence>
<keyword evidence="2" id="KW-0479">Metal-binding</keyword>
<keyword evidence="6" id="KW-0456">Lyase</keyword>
<dbReference type="GO" id="GO:0016829">
    <property type="term" value="F:lyase activity"/>
    <property type="evidence" value="ECO:0007669"/>
    <property type="project" value="UniProtKB-KW"/>
</dbReference>
<protein>
    <submittedName>
        <fullName evidence="6">Pyruvate-formate lyase-activating enzyme</fullName>
    </submittedName>
</protein>
<feature type="domain" description="Radical SAM core" evidence="5">
    <location>
        <begin position="21"/>
        <end position="168"/>
    </location>
</feature>
<comment type="caution">
    <text evidence="6">The sequence shown here is derived from an EMBL/GenBank/DDBJ whole genome shotgun (WGS) entry which is preliminary data.</text>
</comment>
<dbReference type="PANTHER" id="PTHR11228">
    <property type="entry name" value="RADICAL SAM DOMAIN PROTEIN"/>
    <property type="match status" value="1"/>
</dbReference>
<reference evidence="6 7" key="1">
    <citation type="submission" date="2020-07" db="EMBL/GenBank/DDBJ databases">
        <title>Sequencing the genomes of 1000 actinobacteria strains.</title>
        <authorList>
            <person name="Klenk H.-P."/>
        </authorList>
    </citation>
    <scope>NUCLEOTIDE SEQUENCE [LARGE SCALE GENOMIC DNA]</scope>
    <source>
        <strain evidence="6 7">DSM 45927</strain>
    </source>
</reference>
<dbReference type="InterPro" id="IPR050377">
    <property type="entry name" value="Radical_SAM_PqqE_MftC-like"/>
</dbReference>
<dbReference type="AlphaFoldDB" id="A0A853BMU6"/>
<evidence type="ECO:0000256" key="2">
    <source>
        <dbReference type="ARBA" id="ARBA00022723"/>
    </source>
</evidence>
<evidence type="ECO:0000313" key="6">
    <source>
        <dbReference type="EMBL" id="NYI96044.1"/>
    </source>
</evidence>
<keyword evidence="4" id="KW-0411">Iron-sulfur</keyword>
<dbReference type="Proteomes" id="UP000575985">
    <property type="component" value="Unassembled WGS sequence"/>
</dbReference>
<dbReference type="RefSeq" id="WP_179767471.1">
    <property type="nucleotide sequence ID" value="NZ_JACCFO010000001.1"/>
</dbReference>
<evidence type="ECO:0000256" key="3">
    <source>
        <dbReference type="ARBA" id="ARBA00023004"/>
    </source>
</evidence>
<evidence type="ECO:0000313" key="7">
    <source>
        <dbReference type="Proteomes" id="UP000575985"/>
    </source>
</evidence>
<gene>
    <name evidence="6" type="ORF">HNR12_002321</name>
</gene>
<name>A0A853BMU6_9ACTN</name>
<evidence type="ECO:0000256" key="1">
    <source>
        <dbReference type="ARBA" id="ARBA00022691"/>
    </source>
</evidence>
<dbReference type="CDD" id="cd01335">
    <property type="entry name" value="Radical_SAM"/>
    <property type="match status" value="1"/>
</dbReference>
<sequence>MHLVLNTDCNAWDRPNAPGSPGVCRFCYRERNRVSTDPDTVRRVIDLVRAESAARRIVFTGGDPVMPYDNHLEVALAHAAGLGFETNLHTNGLLLADRYPGLRDHVTLYSLAVDGPDAATADWFRGSGYFDRFTANVDMLVADGRRLAFNTFTTGESVRRLPELAELIRGVAARTEVEYWLISQYRPIGRANPRKAEIYGYEPAAFTAAVDAVRDTVPGVAVFAQPTRAHDDPYPFRAWILADGTVTADLGSVAAPRNAVLGSMLSEGLEPLIRRAFALRDAPDEAAPPDPGRAPAPS</sequence>
<dbReference type="InterPro" id="IPR007197">
    <property type="entry name" value="rSAM"/>
</dbReference>
<evidence type="ECO:0000256" key="4">
    <source>
        <dbReference type="ARBA" id="ARBA00023014"/>
    </source>
</evidence>
<organism evidence="6 7">
    <name type="scientific">Streptomonospora nanhaiensis</name>
    <dbReference type="NCBI Taxonomy" id="1323731"/>
    <lineage>
        <taxon>Bacteria</taxon>
        <taxon>Bacillati</taxon>
        <taxon>Actinomycetota</taxon>
        <taxon>Actinomycetes</taxon>
        <taxon>Streptosporangiales</taxon>
        <taxon>Nocardiopsidaceae</taxon>
        <taxon>Streptomonospora</taxon>
    </lineage>
</organism>
<dbReference type="GO" id="GO:0051536">
    <property type="term" value="F:iron-sulfur cluster binding"/>
    <property type="evidence" value="ECO:0007669"/>
    <property type="project" value="UniProtKB-KW"/>
</dbReference>
<dbReference type="EMBL" id="JACCFO010000001">
    <property type="protein sequence ID" value="NYI96044.1"/>
    <property type="molecule type" value="Genomic_DNA"/>
</dbReference>
<dbReference type="Pfam" id="PF04055">
    <property type="entry name" value="Radical_SAM"/>
    <property type="match status" value="1"/>
</dbReference>